<sequence>MYMRTSRFKSMSNAIRIHEVVEIDAFRRREAGEEGEVETDDDEKPISLVHNKNKKNPQRLLPPPLLSLNPRRIPFKTRQTPSTTQPKKEEPDFDDDKKSVTKDDKGSRGRKRGEGRDDGKKRERKVYHLPGQKRDPPEERDPLRIFYETLYEQKPTSELAAVWKDSKLKKAKGFCHYIHLCRLLLTEMEHNLHGNSLMMESGLLPLEEAKLIYEKKLSGKIRKIASPTKPLKAFKETKSVTVKKKVEPSTPNTSNKKKATTETTTVSKRTKKSRAESSEDPSSDEDSGEEFVMSTKKVVKKVKAN</sequence>
<dbReference type="EMBL" id="JAKOGI010000207">
    <property type="protein sequence ID" value="KAJ8439831.1"/>
    <property type="molecule type" value="Genomic_DNA"/>
</dbReference>
<feature type="region of interest" description="Disordered" evidence="1">
    <location>
        <begin position="240"/>
        <end position="305"/>
    </location>
</feature>
<keyword evidence="3" id="KW-1185">Reference proteome</keyword>
<feature type="compositionally biased region" description="Basic and acidic residues" evidence="1">
    <location>
        <begin position="132"/>
        <end position="141"/>
    </location>
</feature>
<evidence type="ECO:0000313" key="3">
    <source>
        <dbReference type="Proteomes" id="UP001153076"/>
    </source>
</evidence>
<accession>A0A9Q1QFN4</accession>
<evidence type="ECO:0000313" key="2">
    <source>
        <dbReference type="EMBL" id="KAJ8439831.1"/>
    </source>
</evidence>
<feature type="compositionally biased region" description="Basic and acidic residues" evidence="1">
    <location>
        <begin position="86"/>
        <end position="121"/>
    </location>
</feature>
<feature type="compositionally biased region" description="Acidic residues" evidence="1">
    <location>
        <begin position="278"/>
        <end position="289"/>
    </location>
</feature>
<proteinExistence type="predicted"/>
<dbReference type="PANTHER" id="PTHR33828:SF2">
    <property type="entry name" value="NUCLEOLIN"/>
    <property type="match status" value="1"/>
</dbReference>
<dbReference type="Proteomes" id="UP001153076">
    <property type="component" value="Unassembled WGS sequence"/>
</dbReference>
<evidence type="ECO:0000256" key="1">
    <source>
        <dbReference type="SAM" id="MobiDB-lite"/>
    </source>
</evidence>
<comment type="caution">
    <text evidence="2">The sequence shown here is derived from an EMBL/GenBank/DDBJ whole genome shotgun (WGS) entry which is preliminary data.</text>
</comment>
<reference evidence="2" key="1">
    <citation type="submission" date="2022-04" db="EMBL/GenBank/DDBJ databases">
        <title>Carnegiea gigantea Genome sequencing and assembly v2.</title>
        <authorList>
            <person name="Copetti D."/>
            <person name="Sanderson M.J."/>
            <person name="Burquez A."/>
            <person name="Wojciechowski M.F."/>
        </authorList>
    </citation>
    <scope>NUCLEOTIDE SEQUENCE</scope>
    <source>
        <strain evidence="2">SGP5-SGP5p</strain>
        <tissue evidence="2">Aerial part</tissue>
    </source>
</reference>
<dbReference type="OrthoDB" id="361835at2759"/>
<organism evidence="2 3">
    <name type="scientific">Carnegiea gigantea</name>
    <dbReference type="NCBI Taxonomy" id="171969"/>
    <lineage>
        <taxon>Eukaryota</taxon>
        <taxon>Viridiplantae</taxon>
        <taxon>Streptophyta</taxon>
        <taxon>Embryophyta</taxon>
        <taxon>Tracheophyta</taxon>
        <taxon>Spermatophyta</taxon>
        <taxon>Magnoliopsida</taxon>
        <taxon>eudicotyledons</taxon>
        <taxon>Gunneridae</taxon>
        <taxon>Pentapetalae</taxon>
        <taxon>Caryophyllales</taxon>
        <taxon>Cactineae</taxon>
        <taxon>Cactaceae</taxon>
        <taxon>Cactoideae</taxon>
        <taxon>Echinocereeae</taxon>
        <taxon>Carnegiea</taxon>
    </lineage>
</organism>
<protein>
    <submittedName>
        <fullName evidence="2">Uncharacterized protein</fullName>
    </submittedName>
</protein>
<dbReference type="PANTHER" id="PTHR33828">
    <property type="entry name" value="OS05G0596200 PROTEIN"/>
    <property type="match status" value="1"/>
</dbReference>
<dbReference type="AlphaFoldDB" id="A0A9Q1QFN4"/>
<feature type="region of interest" description="Disordered" evidence="1">
    <location>
        <begin position="27"/>
        <end position="141"/>
    </location>
</feature>
<name>A0A9Q1QFN4_9CARY</name>
<gene>
    <name evidence="2" type="ORF">Cgig2_029091</name>
</gene>
<feature type="compositionally biased region" description="Acidic residues" evidence="1">
    <location>
        <begin position="33"/>
        <end position="43"/>
    </location>
</feature>